<accession>A0AAD8MWA6</accession>
<feature type="region of interest" description="Disordered" evidence="3">
    <location>
        <begin position="1"/>
        <end position="69"/>
    </location>
</feature>
<feature type="compositionally biased region" description="Polar residues" evidence="3">
    <location>
        <begin position="55"/>
        <end position="69"/>
    </location>
</feature>
<reference evidence="4" key="1">
    <citation type="submission" date="2023-02" db="EMBL/GenBank/DDBJ databases">
        <title>Genome of toxic invasive species Heracleum sosnowskyi carries increased number of genes despite the absence of recent whole-genome duplications.</title>
        <authorList>
            <person name="Schelkunov M."/>
            <person name="Shtratnikova V."/>
            <person name="Makarenko M."/>
            <person name="Klepikova A."/>
            <person name="Omelchenko D."/>
            <person name="Novikova G."/>
            <person name="Obukhova E."/>
            <person name="Bogdanov V."/>
            <person name="Penin A."/>
            <person name="Logacheva M."/>
        </authorList>
    </citation>
    <scope>NUCLEOTIDE SEQUENCE</scope>
    <source>
        <strain evidence="4">Hsosn_3</strain>
        <tissue evidence="4">Leaf</tissue>
    </source>
</reference>
<dbReference type="GO" id="GO:0005516">
    <property type="term" value="F:calmodulin binding"/>
    <property type="evidence" value="ECO:0007669"/>
    <property type="project" value="UniProtKB-KW"/>
</dbReference>
<feature type="region of interest" description="Disordered" evidence="3">
    <location>
        <begin position="192"/>
        <end position="218"/>
    </location>
</feature>
<evidence type="ECO:0000256" key="3">
    <source>
        <dbReference type="SAM" id="MobiDB-lite"/>
    </source>
</evidence>
<dbReference type="Gene3D" id="1.20.5.190">
    <property type="match status" value="1"/>
</dbReference>
<dbReference type="PANTHER" id="PTHR32295:SF45">
    <property type="entry name" value="PROTEIN IQ-DOMAIN 19"/>
    <property type="match status" value="1"/>
</dbReference>
<proteinExistence type="inferred from homology"/>
<sequence length="305" mass="33932">MGKKSKGITKFLTENKKDKEKSSNNQHISNNYENPTTPISVLPTTPKEKRRWSFRRSNASQTPQKDLSSVETAVVVAPVQSSLEPDNEQKKHAMDLAMTTTAAADAAVAAAQAAAAMMRLAAATPVEEAAATKIQSVFRSYLARKALCALKGLVKLQALVRGHLVRKQVTATLRCMQALVTVQARARAQSIQMVDDPNPYNKRPSNYRKSTQQDERSGHSHYARKALCALKGLVKLQALVRGHLVRKQATAAIRCMQALVTVQARARAQRIRMVDDLYTYNIIRGLQRITENQHNKMKDLDIFIM</sequence>
<name>A0AAD8MWA6_9APIA</name>
<evidence type="ECO:0000256" key="1">
    <source>
        <dbReference type="ARBA" id="ARBA00022860"/>
    </source>
</evidence>
<dbReference type="CDD" id="cd23767">
    <property type="entry name" value="IQCD"/>
    <property type="match status" value="1"/>
</dbReference>
<feature type="compositionally biased region" description="Basic and acidic residues" evidence="3">
    <location>
        <begin position="13"/>
        <end position="22"/>
    </location>
</feature>
<dbReference type="PANTHER" id="PTHR32295">
    <property type="entry name" value="IQ-DOMAIN 5-RELATED"/>
    <property type="match status" value="1"/>
</dbReference>
<dbReference type="Pfam" id="PF00612">
    <property type="entry name" value="IQ"/>
    <property type="match status" value="3"/>
</dbReference>
<keyword evidence="5" id="KW-1185">Reference proteome</keyword>
<dbReference type="EMBL" id="JAUIZM010000004">
    <property type="protein sequence ID" value="KAK1387736.1"/>
    <property type="molecule type" value="Genomic_DNA"/>
</dbReference>
<dbReference type="InterPro" id="IPR000048">
    <property type="entry name" value="IQ_motif_EF-hand-BS"/>
</dbReference>
<comment type="similarity">
    <text evidence="2">Belongs to the IQD family.</text>
</comment>
<evidence type="ECO:0000313" key="5">
    <source>
        <dbReference type="Proteomes" id="UP001237642"/>
    </source>
</evidence>
<gene>
    <name evidence="4" type="ORF">POM88_015914</name>
</gene>
<dbReference type="Proteomes" id="UP001237642">
    <property type="component" value="Unassembled WGS sequence"/>
</dbReference>
<dbReference type="PROSITE" id="PS50096">
    <property type="entry name" value="IQ"/>
    <property type="match status" value="3"/>
</dbReference>
<reference evidence="4" key="2">
    <citation type="submission" date="2023-05" db="EMBL/GenBank/DDBJ databases">
        <authorList>
            <person name="Schelkunov M.I."/>
        </authorList>
    </citation>
    <scope>NUCLEOTIDE SEQUENCE</scope>
    <source>
        <strain evidence="4">Hsosn_3</strain>
        <tissue evidence="4">Leaf</tissue>
    </source>
</reference>
<protein>
    <submittedName>
        <fullName evidence="4">Uncharacterized protein</fullName>
    </submittedName>
</protein>
<evidence type="ECO:0000313" key="4">
    <source>
        <dbReference type="EMBL" id="KAK1387736.1"/>
    </source>
</evidence>
<feature type="compositionally biased region" description="Polar residues" evidence="3">
    <location>
        <begin position="26"/>
        <end position="43"/>
    </location>
</feature>
<evidence type="ECO:0000256" key="2">
    <source>
        <dbReference type="ARBA" id="ARBA00024341"/>
    </source>
</evidence>
<dbReference type="SMART" id="SM00015">
    <property type="entry name" value="IQ"/>
    <property type="match status" value="3"/>
</dbReference>
<dbReference type="AlphaFoldDB" id="A0AAD8MWA6"/>
<keyword evidence="1" id="KW-0112">Calmodulin-binding</keyword>
<organism evidence="4 5">
    <name type="scientific">Heracleum sosnowskyi</name>
    <dbReference type="NCBI Taxonomy" id="360622"/>
    <lineage>
        <taxon>Eukaryota</taxon>
        <taxon>Viridiplantae</taxon>
        <taxon>Streptophyta</taxon>
        <taxon>Embryophyta</taxon>
        <taxon>Tracheophyta</taxon>
        <taxon>Spermatophyta</taxon>
        <taxon>Magnoliopsida</taxon>
        <taxon>eudicotyledons</taxon>
        <taxon>Gunneridae</taxon>
        <taxon>Pentapetalae</taxon>
        <taxon>asterids</taxon>
        <taxon>campanulids</taxon>
        <taxon>Apiales</taxon>
        <taxon>Apiaceae</taxon>
        <taxon>Apioideae</taxon>
        <taxon>apioid superclade</taxon>
        <taxon>Tordylieae</taxon>
        <taxon>Tordyliinae</taxon>
        <taxon>Heracleum</taxon>
    </lineage>
</organism>
<comment type="caution">
    <text evidence="4">The sequence shown here is derived from an EMBL/GenBank/DDBJ whole genome shotgun (WGS) entry which is preliminary data.</text>
</comment>